<comment type="caution">
    <text evidence="5">The sequence shown here is derived from an EMBL/GenBank/DDBJ whole genome shotgun (WGS) entry which is preliminary data.</text>
</comment>
<dbReference type="InterPro" id="IPR052701">
    <property type="entry name" value="GAG_Ulvan_Degrading_Sulfatases"/>
</dbReference>
<evidence type="ECO:0000313" key="6">
    <source>
        <dbReference type="Proteomes" id="UP000823619"/>
    </source>
</evidence>
<feature type="modified residue" description="3-oxoalanine (Ser)" evidence="3">
    <location>
        <position position="73"/>
    </location>
</feature>
<dbReference type="GO" id="GO:0016787">
    <property type="term" value="F:hydrolase activity"/>
    <property type="evidence" value="ECO:0007669"/>
    <property type="project" value="UniProtKB-KW"/>
</dbReference>
<dbReference type="AlphaFoldDB" id="A0A9D9EE64"/>
<dbReference type="InterPro" id="IPR017850">
    <property type="entry name" value="Alkaline_phosphatase_core_sf"/>
</dbReference>
<organism evidence="5 6">
    <name type="scientific">Candidatus Cryptobacteroides merdavium</name>
    <dbReference type="NCBI Taxonomy" id="2840769"/>
    <lineage>
        <taxon>Bacteria</taxon>
        <taxon>Pseudomonadati</taxon>
        <taxon>Bacteroidota</taxon>
        <taxon>Bacteroidia</taxon>
        <taxon>Bacteroidales</taxon>
        <taxon>Candidatus Cryptobacteroides</taxon>
    </lineage>
</organism>
<dbReference type="SUPFAM" id="SSF53649">
    <property type="entry name" value="Alkaline phosphatase-like"/>
    <property type="match status" value="1"/>
</dbReference>
<dbReference type="CDD" id="cd16145">
    <property type="entry name" value="ARS_like"/>
    <property type="match status" value="1"/>
</dbReference>
<dbReference type="InterPro" id="IPR000917">
    <property type="entry name" value="Sulfatase_N"/>
</dbReference>
<dbReference type="Gene3D" id="3.40.720.10">
    <property type="entry name" value="Alkaline Phosphatase, subunit A"/>
    <property type="match status" value="1"/>
</dbReference>
<sequence length="478" mass="53033">MKRFLAMGIAALPICSCTEKAPEKPNIIFILADDLGYGDLGCMGQERFSTPNIDSLASEGILFTRHYAGSSVSAPSRSSLITGLHTGHTPIRGNKELPDEGQYPLPGDTYNIFRLVKTHGYSTGVFGKWGLGGPGTEGAPERQGVDEFYGYNCQRLAHNYYPRHLWHNGEKVVLEGNRGRGEGDYAPALIHRQALDFIRTHKDGPFLMMYTSILPHAELRLPEEEIARYAGKLEPETVYHGTDEGPYYKNGGYGSQEHPHAAFAAMVSVLDRQVGELMKALEETGQADNTIVIFTSDNGPHIEGGADPEYFNSNGGLRGIKRDLYEGGIRVPMIVRWPGHIEPGRVTDHVSAFWDFMPTVADILDMTLPYDTDGISYLPTLLGRGEQPGHEYLYWEFHENGGRQAILKGDWKGIVYDVTGGGNMQLYNLAEDPSEEYDLACSYPAKAEMLREMMDASRTESDLFKFGSVAYDGDKNRK</sequence>
<evidence type="ECO:0000256" key="2">
    <source>
        <dbReference type="ARBA" id="ARBA00022801"/>
    </source>
</evidence>
<gene>
    <name evidence="5" type="ORF">IAC23_08065</name>
</gene>
<dbReference type="PANTHER" id="PTHR43751">
    <property type="entry name" value="SULFATASE"/>
    <property type="match status" value="1"/>
</dbReference>
<dbReference type="EMBL" id="JADIMO010000100">
    <property type="protein sequence ID" value="MBO8445627.1"/>
    <property type="molecule type" value="Genomic_DNA"/>
</dbReference>
<comment type="PTM">
    <text evidence="3">The conversion to 3-oxoalanine (also known as C-formylglycine, FGly), of a serine or cysteine residue in prokaryotes and of a cysteine residue in eukaryotes, is critical for catalytic activity.</text>
</comment>
<dbReference type="InterPro" id="IPR024607">
    <property type="entry name" value="Sulfatase_CS"/>
</dbReference>
<dbReference type="Gene3D" id="3.30.1120.10">
    <property type="match status" value="1"/>
</dbReference>
<proteinExistence type="inferred from homology"/>
<dbReference type="PROSITE" id="PS00523">
    <property type="entry name" value="SULFATASE_1"/>
    <property type="match status" value="1"/>
</dbReference>
<evidence type="ECO:0000259" key="4">
    <source>
        <dbReference type="Pfam" id="PF00884"/>
    </source>
</evidence>
<evidence type="ECO:0000256" key="3">
    <source>
        <dbReference type="PIRSR" id="PIRSR600917-52"/>
    </source>
</evidence>
<keyword evidence="2" id="KW-0378">Hydrolase</keyword>
<dbReference type="PANTHER" id="PTHR43751:SF3">
    <property type="entry name" value="SULFATASE N-TERMINAL DOMAIN-CONTAINING PROTEIN"/>
    <property type="match status" value="1"/>
</dbReference>
<evidence type="ECO:0000313" key="5">
    <source>
        <dbReference type="EMBL" id="MBO8445627.1"/>
    </source>
</evidence>
<accession>A0A9D9EE64</accession>
<dbReference type="Proteomes" id="UP000823619">
    <property type="component" value="Unassembled WGS sequence"/>
</dbReference>
<name>A0A9D9EE64_9BACT</name>
<dbReference type="Pfam" id="PF00884">
    <property type="entry name" value="Sulfatase"/>
    <property type="match status" value="1"/>
</dbReference>
<comment type="similarity">
    <text evidence="1">Belongs to the sulfatase family.</text>
</comment>
<feature type="domain" description="Sulfatase N-terminal" evidence="4">
    <location>
        <begin position="25"/>
        <end position="365"/>
    </location>
</feature>
<reference evidence="5" key="1">
    <citation type="submission" date="2020-10" db="EMBL/GenBank/DDBJ databases">
        <authorList>
            <person name="Gilroy R."/>
        </authorList>
    </citation>
    <scope>NUCLEOTIDE SEQUENCE</scope>
    <source>
        <strain evidence="5">D5-748</strain>
    </source>
</reference>
<reference evidence="5" key="2">
    <citation type="journal article" date="2021" name="PeerJ">
        <title>Extensive microbial diversity within the chicken gut microbiome revealed by metagenomics and culture.</title>
        <authorList>
            <person name="Gilroy R."/>
            <person name="Ravi A."/>
            <person name="Getino M."/>
            <person name="Pursley I."/>
            <person name="Horton D.L."/>
            <person name="Alikhan N.F."/>
            <person name="Baker D."/>
            <person name="Gharbi K."/>
            <person name="Hall N."/>
            <person name="Watson M."/>
            <person name="Adriaenssens E.M."/>
            <person name="Foster-Nyarko E."/>
            <person name="Jarju S."/>
            <person name="Secka A."/>
            <person name="Antonio M."/>
            <person name="Oren A."/>
            <person name="Chaudhuri R.R."/>
            <person name="La Ragione R."/>
            <person name="Hildebrand F."/>
            <person name="Pallen M.J."/>
        </authorList>
    </citation>
    <scope>NUCLEOTIDE SEQUENCE</scope>
    <source>
        <strain evidence="5">D5-748</strain>
    </source>
</reference>
<evidence type="ECO:0000256" key="1">
    <source>
        <dbReference type="ARBA" id="ARBA00008779"/>
    </source>
</evidence>
<protein>
    <submittedName>
        <fullName evidence="5">Arylsulfatase</fullName>
    </submittedName>
</protein>